<evidence type="ECO:0000256" key="4">
    <source>
        <dbReference type="ARBA" id="ARBA00022884"/>
    </source>
</evidence>
<feature type="compositionally biased region" description="Low complexity" evidence="6">
    <location>
        <begin position="1476"/>
        <end position="1495"/>
    </location>
</feature>
<dbReference type="Gene3D" id="1.25.10.10">
    <property type="entry name" value="Leucine-rich Repeat Variant"/>
    <property type="match status" value="1"/>
</dbReference>
<dbReference type="Pfam" id="PF00806">
    <property type="entry name" value="PUF"/>
    <property type="match status" value="8"/>
</dbReference>
<evidence type="ECO:0000313" key="9">
    <source>
        <dbReference type="EMBL" id="KGB32385.1"/>
    </source>
</evidence>
<evidence type="ECO:0000256" key="5">
    <source>
        <dbReference type="PROSITE-ProRule" id="PRU00317"/>
    </source>
</evidence>
<dbReference type="GO" id="GO:0005737">
    <property type="term" value="C:cytoplasm"/>
    <property type="evidence" value="ECO:0007669"/>
    <property type="project" value="UniProtKB-SubCell"/>
</dbReference>
<reference evidence="8" key="3">
    <citation type="submission" date="2021-06" db="EMBL/GenBank/DDBJ databases">
        <title>Chromosome-level genome assembly for S. haematobium.</title>
        <authorList>
            <person name="Stroehlein A.J."/>
        </authorList>
    </citation>
    <scope>NUCLEOTIDE SEQUENCE</scope>
</reference>
<dbReference type="InterPro" id="IPR016024">
    <property type="entry name" value="ARM-type_fold"/>
</dbReference>
<evidence type="ECO:0000256" key="6">
    <source>
        <dbReference type="SAM" id="MobiDB-lite"/>
    </source>
</evidence>
<feature type="repeat" description="Pumilio" evidence="5">
    <location>
        <begin position="1156"/>
        <end position="1191"/>
    </location>
</feature>
<reference evidence="8" key="4">
    <citation type="journal article" date="2022" name="PLoS Pathog.">
        <title>Chromosome-level genome of Schistosoma haematobium underpins genome-wide explorations of molecular variation.</title>
        <authorList>
            <person name="Stroehlein A.J."/>
            <person name="Korhonen P.K."/>
            <person name="Lee V.V."/>
            <person name="Ralph S.A."/>
            <person name="Mentink-Kane M."/>
            <person name="You H."/>
            <person name="McManus D.P."/>
            <person name="Tchuente L.T."/>
            <person name="Stothard J.R."/>
            <person name="Kaur P."/>
            <person name="Dudchenko O."/>
            <person name="Aiden E.L."/>
            <person name="Yang B."/>
            <person name="Yang H."/>
            <person name="Emery A.M."/>
            <person name="Webster B.L."/>
            <person name="Brindley P.J."/>
            <person name="Rollinson D."/>
            <person name="Chang B.C.H."/>
            <person name="Gasser R.B."/>
            <person name="Young N.D."/>
        </authorList>
    </citation>
    <scope>NUCLEOTIDE SEQUENCE</scope>
</reference>
<name>A0A094ZDK2_SCHHA</name>
<dbReference type="GO" id="GO:0010608">
    <property type="term" value="P:post-transcriptional regulation of gene expression"/>
    <property type="evidence" value="ECO:0007669"/>
    <property type="project" value="TreeGrafter"/>
</dbReference>
<feature type="repeat" description="Pumilio" evidence="5">
    <location>
        <begin position="1084"/>
        <end position="1119"/>
    </location>
</feature>
<feature type="repeat" description="Pumilio" evidence="5">
    <location>
        <begin position="1192"/>
        <end position="1227"/>
    </location>
</feature>
<dbReference type="GeneID" id="24588329"/>
<keyword evidence="4" id="KW-0694">RNA-binding</keyword>
<feature type="repeat" description="Pumilio" evidence="5">
    <location>
        <begin position="1264"/>
        <end position="1299"/>
    </location>
</feature>
<feature type="region of interest" description="Disordered" evidence="6">
    <location>
        <begin position="1386"/>
        <end position="1505"/>
    </location>
</feature>
<feature type="domain" description="PUM-HD" evidence="7">
    <location>
        <begin position="1026"/>
        <end position="1382"/>
    </location>
</feature>
<dbReference type="GO" id="GO:0003730">
    <property type="term" value="F:mRNA 3'-UTR binding"/>
    <property type="evidence" value="ECO:0007669"/>
    <property type="project" value="TreeGrafter"/>
</dbReference>
<dbReference type="Proteomes" id="UP000471633">
    <property type="component" value="Unassembled WGS sequence"/>
</dbReference>
<dbReference type="InterPro" id="IPR011989">
    <property type="entry name" value="ARM-like"/>
</dbReference>
<evidence type="ECO:0000313" key="10">
    <source>
        <dbReference type="Proteomes" id="UP000471633"/>
    </source>
</evidence>
<comment type="subcellular location">
    <subcellularLocation>
        <location evidence="1">Cytoplasm</location>
    </subcellularLocation>
</comment>
<reference evidence="9" key="1">
    <citation type="journal article" date="2012" name="Nat. Genet.">
        <title>Whole-genome sequence of Schistosoma haematobium.</title>
        <authorList>
            <person name="Young N.D."/>
            <person name="Jex A.R."/>
            <person name="Li B."/>
            <person name="Liu S."/>
            <person name="Yang L."/>
            <person name="Xiong Z."/>
            <person name="Li Y."/>
            <person name="Cantacessi C."/>
            <person name="Hall R.S."/>
            <person name="Xu X."/>
            <person name="Chen F."/>
            <person name="Wu X."/>
            <person name="Zerlotini A."/>
            <person name="Oliveira G."/>
            <person name="Hofmann A."/>
            <person name="Zhang G."/>
            <person name="Fang X."/>
            <person name="Kang Y."/>
            <person name="Campbell B.E."/>
            <person name="Loukas A."/>
            <person name="Ranganathan S."/>
            <person name="Rollinson D."/>
            <person name="Rinaldi G."/>
            <person name="Brindley P.J."/>
            <person name="Yang H."/>
            <person name="Wang J."/>
            <person name="Wang J."/>
            <person name="Gasser R.B."/>
        </authorList>
    </citation>
    <scope>NUCLEOTIDE SEQUENCE [LARGE SCALE GENOMIC DNA]</scope>
</reference>
<feature type="region of interest" description="Disordered" evidence="6">
    <location>
        <begin position="211"/>
        <end position="235"/>
    </location>
</feature>
<dbReference type="PANTHER" id="PTHR12537:SF12">
    <property type="entry name" value="MATERNAL PROTEIN PUMILIO"/>
    <property type="match status" value="1"/>
</dbReference>
<keyword evidence="10" id="KW-1185">Reference proteome</keyword>
<feature type="compositionally biased region" description="Low complexity" evidence="6">
    <location>
        <begin position="1386"/>
        <end position="1459"/>
    </location>
</feature>
<evidence type="ECO:0000313" key="8">
    <source>
        <dbReference type="EMBL" id="KAH9592663.1"/>
    </source>
</evidence>
<feature type="compositionally biased region" description="Polar residues" evidence="6">
    <location>
        <begin position="1466"/>
        <end position="1475"/>
    </location>
</feature>
<dbReference type="CDD" id="cd07920">
    <property type="entry name" value="Pumilio"/>
    <property type="match status" value="1"/>
</dbReference>
<dbReference type="PROSITE" id="PS50302">
    <property type="entry name" value="PUM"/>
    <property type="match status" value="8"/>
</dbReference>
<feature type="compositionally biased region" description="Basic and acidic residues" evidence="6">
    <location>
        <begin position="1496"/>
        <end position="1505"/>
    </location>
</feature>
<dbReference type="RefSeq" id="XP_051072618.1">
    <property type="nucleotide sequence ID" value="XM_051212434.1"/>
</dbReference>
<dbReference type="SUPFAM" id="SSF48371">
    <property type="entry name" value="ARM repeat"/>
    <property type="match status" value="1"/>
</dbReference>
<dbReference type="STRING" id="6185.A0A094ZDK2"/>
<feature type="repeat" description="Pumilio" evidence="5">
    <location>
        <begin position="1321"/>
        <end position="1356"/>
    </location>
</feature>
<dbReference type="PANTHER" id="PTHR12537">
    <property type="entry name" value="RNA BINDING PROTEIN PUMILIO-RELATED"/>
    <property type="match status" value="1"/>
</dbReference>
<evidence type="ECO:0000256" key="2">
    <source>
        <dbReference type="ARBA" id="ARBA00022490"/>
    </source>
</evidence>
<sequence>MSAEEVARVTPDLTGLLSTSIPPPGFSVGGSTTSLGDLTITTPGSSSINCKSLSIGYHPHWPAALPDLNLSVFQDGAPQLPDTLCLTDDDTLDIAANCANSTGVCLDMQTKENIDDCSSDLPHHFHNLSIIGSSRANQIWAVGAERRISTTPGSDTAGGSNCSSGLLSCFGDSHCSVGSGNFSANGVNYNSAASGEAHSFAGSGVTGDITPLPGQLGHLTASNGTAVPGRLENQHPQENANMAPFDLLSIWEPRQNNSHHVWLPDPSQDPVTASTTVGNCAASRNNCQEEQDNHNHLGLGIDNGAENEVLPWNWDTACGLANTTSWRDLFPECKDTEPTNLPYNNSETDGINHSNAPEFGAHAPSGLWSSSIHNVTSSMSISASSPLSTQPTILFGSAMGLVSESNDIDTLQHSHRVLQDQSDAFNDVTMPRSNASLFAQSNTTLINSRSTAFRGSSVSNSDLNSMSDTITSNLFPLPSSTAMPNSLLAIPPLFLFGQSAESECSGLITPSANISTLPASSTPLQIPVSFVGGQGSAFGPPFQLSEAHIMNDIYTKYPGILPPPGLCAVSSPSSSNCTTPTLSSVAAVSATSSVSQLPPGNFEGNPLCESSVVNNNFPFGYNMPPTSQLNMMDPQSMAMAMTLFMSQGGAANNNNNNNNNSQIPPPLSQAPQWNHVAFMIMQQLANGMANNPGCVVSSASNAVIDNITPSANGNNIVDQSRLAAGAFAFFQAQQQLMNAAQQQQRHSTALSGGSVVSNNSSNCIAPTVTSSTPLVAPFTSSVVTNSSNYFGGLYSSGSVVAGLNPGNFSIPNGINLLPPVGLLHPEASGSPNSVAGDVSSYSRMPISQPPGALAVSMHISPTSPSGLQRPPLSASTGFSSATPYPFNFDASMHKNRAFAAAFAAASGVAVTATPPPGMGPNPNLRPTGVNHPALLGTRAPVPPPLMPVVTGRSPGLLSAVHSQTVQQSPNYAAALQSHQNINQRLPAPLLSPLPLTLSGTASSRPSSVVGVNITTSTPLVVTTVSSRSQLLEDFRNSSARFQHMHLSELRDHMVEFARDQHGSRFIQQKLETATTTEKNSVFNEILPHSGKLMTDVFGNYVIQKFFEFGTKEQKELLSQRLQGHVVEFATQMYGCRVIQKALESVPAEAKIHIVGELRPFVTRCVKDQNGNHVIQKCIECVPPSELDFIISAFRGQVVLLSSHPYGCRVIQRILEHCLPEQTRPILDELHKGVEHLVKDQYGNYVIQHVLEHGSNEDKSRIIQSLRGRVCALSSHKFASNVMEKAIANAVPSERAVLIEEILHPISNVNINGDASSVTTNNISSSLVDMMKDQYANYVVQRMLELADTEQRRVLINRIRPMQNVLRKFNYGKHIIAKLEKYNNVAGNNNSTGKSSSANNNNNNNNNNNTSNNNNTNLSVSNNSSTNHVSKTSNNSSNNNGSGNNNGSCNNTNNSNNGGTPAVNKSAGPNSESNGMTTSQQNDSSTTTTTTTTTHKSSNDKSNHRT</sequence>
<feature type="repeat" description="Pumilio" evidence="5">
    <location>
        <begin position="1120"/>
        <end position="1155"/>
    </location>
</feature>
<feature type="repeat" description="Pumilio" evidence="5">
    <location>
        <begin position="1228"/>
        <end position="1263"/>
    </location>
</feature>
<evidence type="ECO:0000259" key="7">
    <source>
        <dbReference type="PROSITE" id="PS50303"/>
    </source>
</evidence>
<dbReference type="EMBL" id="KL250501">
    <property type="protein sequence ID" value="KGB32385.1"/>
    <property type="molecule type" value="Genomic_DNA"/>
</dbReference>
<protein>
    <submittedName>
        <fullName evidence="8 9">Pumilio 2</fullName>
    </submittedName>
</protein>
<dbReference type="InterPro" id="IPR033712">
    <property type="entry name" value="Pumilio_RNA-bd"/>
</dbReference>
<feature type="repeat" description="Pumilio" evidence="5">
    <location>
        <begin position="1048"/>
        <end position="1083"/>
    </location>
</feature>
<dbReference type="InterPro" id="IPR033133">
    <property type="entry name" value="PUM-HD"/>
</dbReference>
<dbReference type="CTD" id="24588329"/>
<dbReference type="SMART" id="SM00025">
    <property type="entry name" value="Pumilio"/>
    <property type="match status" value="8"/>
</dbReference>
<accession>A0A094ZDK2</accession>
<organism evidence="9">
    <name type="scientific">Schistosoma haematobium</name>
    <name type="common">Blood fluke</name>
    <dbReference type="NCBI Taxonomy" id="6185"/>
    <lineage>
        <taxon>Eukaryota</taxon>
        <taxon>Metazoa</taxon>
        <taxon>Spiralia</taxon>
        <taxon>Lophotrochozoa</taxon>
        <taxon>Platyhelminthes</taxon>
        <taxon>Trematoda</taxon>
        <taxon>Digenea</taxon>
        <taxon>Strigeidida</taxon>
        <taxon>Schistosomatoidea</taxon>
        <taxon>Schistosomatidae</taxon>
        <taxon>Schistosoma</taxon>
    </lineage>
</organism>
<gene>
    <name evidence="8" type="primary">PUM2_2</name>
    <name evidence="8" type="ORF">MS3_00004510</name>
    <name evidence="9" type="ORF">MS3_00511</name>
</gene>
<dbReference type="FunFam" id="1.25.10.10:FF:000004">
    <property type="entry name" value="Pumilio homolog 1 isoform 2"/>
    <property type="match status" value="1"/>
</dbReference>
<evidence type="ECO:0000256" key="3">
    <source>
        <dbReference type="ARBA" id="ARBA00022737"/>
    </source>
</evidence>
<keyword evidence="2" id="KW-0963">Cytoplasm</keyword>
<dbReference type="PROSITE" id="PS50303">
    <property type="entry name" value="PUM_HD"/>
    <property type="match status" value="1"/>
</dbReference>
<proteinExistence type="predicted"/>
<dbReference type="InterPro" id="IPR001313">
    <property type="entry name" value="Pumilio_RNA-bd_rpt"/>
</dbReference>
<evidence type="ECO:0000256" key="1">
    <source>
        <dbReference type="ARBA" id="ARBA00004496"/>
    </source>
</evidence>
<keyword evidence="3" id="KW-0677">Repeat</keyword>
<feature type="region of interest" description="Disordered" evidence="6">
    <location>
        <begin position="649"/>
        <end position="668"/>
    </location>
</feature>
<dbReference type="EMBL" id="AMPZ03000002">
    <property type="protein sequence ID" value="KAH9592663.1"/>
    <property type="molecule type" value="Genomic_DNA"/>
</dbReference>
<reference evidence="8" key="2">
    <citation type="journal article" date="2019" name="Gigascience">
        <title>High-quality Schistosoma haematobium genome achieved by single-molecule and long-range sequencing.</title>
        <authorList>
            <person name="Stroehlein A.J."/>
            <person name="Korhonen P.K."/>
            <person name="Chong T.M."/>
            <person name="Lim Y.L."/>
            <person name="Chan K.G."/>
            <person name="Webster B."/>
            <person name="Rollinson D."/>
            <person name="Brindley P.J."/>
            <person name="Gasser R.B."/>
            <person name="Young N.D."/>
        </authorList>
    </citation>
    <scope>NUCLEOTIDE SEQUENCE</scope>
</reference>